<dbReference type="PANTHER" id="PTHR14969">
    <property type="entry name" value="SPHINGOSINE-1-PHOSPHATE PHOSPHOHYDROLASE"/>
    <property type="match status" value="1"/>
</dbReference>
<evidence type="ECO:0000259" key="2">
    <source>
        <dbReference type="SMART" id="SM00014"/>
    </source>
</evidence>
<feature type="transmembrane region" description="Helical" evidence="1">
    <location>
        <begin position="31"/>
        <end position="48"/>
    </location>
</feature>
<dbReference type="PANTHER" id="PTHR14969:SF13">
    <property type="entry name" value="AT30094P"/>
    <property type="match status" value="1"/>
</dbReference>
<keyword evidence="3" id="KW-0378">Hydrolase</keyword>
<evidence type="ECO:0000256" key="1">
    <source>
        <dbReference type="SAM" id="Phobius"/>
    </source>
</evidence>
<feature type="transmembrane region" description="Helical" evidence="1">
    <location>
        <begin position="134"/>
        <end position="152"/>
    </location>
</feature>
<protein>
    <submittedName>
        <fullName evidence="3">Undecaprenyl-diphosphatase</fullName>
        <ecNumber evidence="3">3.6.1.27</ecNumber>
    </submittedName>
</protein>
<feature type="domain" description="Phosphatidic acid phosphatase type 2/haloperoxidase" evidence="2">
    <location>
        <begin position="57"/>
        <end position="173"/>
    </location>
</feature>
<gene>
    <name evidence="3" type="ORF">GGR27_000592</name>
</gene>
<accession>A0ABX0X795</accession>
<comment type="caution">
    <text evidence="3">The sequence shown here is derived from an EMBL/GenBank/DDBJ whole genome shotgun (WGS) entry which is preliminary data.</text>
</comment>
<keyword evidence="1" id="KW-0812">Transmembrane</keyword>
<dbReference type="SMART" id="SM00014">
    <property type="entry name" value="acidPPc"/>
    <property type="match status" value="1"/>
</dbReference>
<dbReference type="Pfam" id="PF01569">
    <property type="entry name" value="PAP2"/>
    <property type="match status" value="1"/>
</dbReference>
<evidence type="ECO:0000313" key="4">
    <source>
        <dbReference type="Proteomes" id="UP000770785"/>
    </source>
</evidence>
<keyword evidence="1" id="KW-0472">Membrane</keyword>
<feature type="transmembrane region" description="Helical" evidence="1">
    <location>
        <begin position="158"/>
        <end position="176"/>
    </location>
</feature>
<reference evidence="3 4" key="1">
    <citation type="submission" date="2020-03" db="EMBL/GenBank/DDBJ databases">
        <title>Genomic Encyclopedia of Type Strains, Phase IV (KMG-IV): sequencing the most valuable type-strain genomes for metagenomic binning, comparative biology and taxonomic classification.</title>
        <authorList>
            <person name="Goeker M."/>
        </authorList>
    </citation>
    <scope>NUCLEOTIDE SEQUENCE [LARGE SCALE GENOMIC DNA]</scope>
    <source>
        <strain evidence="3 4">DSM 105096</strain>
    </source>
</reference>
<dbReference type="EC" id="3.6.1.27" evidence="3"/>
<proteinExistence type="predicted"/>
<dbReference type="RefSeq" id="WP_168035880.1">
    <property type="nucleotide sequence ID" value="NZ_JAATJH010000001.1"/>
</dbReference>
<evidence type="ECO:0000313" key="3">
    <source>
        <dbReference type="EMBL" id="NJC25111.1"/>
    </source>
</evidence>
<sequence>MSLDYALFEFINQDLANPFFDWLLPIYRDKVTWVPAYLVVAFLLYRAYGLRRTLYLLACIGLVIGAADQLAASVLKPLVGRLRPCAEPLMMDRVRDLVGCGGKLSFPSNHATNHFALAGVLALTFLRDRPLWKTIVYCWAATICFAQVYVGKHWPGDVLGGAILGLLLAYIGVYVYTRLTKQAAIGATPPPGRAESLPSSRNHSR</sequence>
<dbReference type="EMBL" id="JAATJH010000001">
    <property type="protein sequence ID" value="NJC25111.1"/>
    <property type="molecule type" value="Genomic_DNA"/>
</dbReference>
<name>A0ABX0X795_9BACT</name>
<dbReference type="InterPro" id="IPR000326">
    <property type="entry name" value="PAP2/HPO"/>
</dbReference>
<keyword evidence="4" id="KW-1185">Reference proteome</keyword>
<dbReference type="Gene3D" id="1.20.144.10">
    <property type="entry name" value="Phosphatidic acid phosphatase type 2/haloperoxidase"/>
    <property type="match status" value="2"/>
</dbReference>
<organism evidence="3 4">
    <name type="scientific">Neolewinella antarctica</name>
    <dbReference type="NCBI Taxonomy" id="442734"/>
    <lineage>
        <taxon>Bacteria</taxon>
        <taxon>Pseudomonadati</taxon>
        <taxon>Bacteroidota</taxon>
        <taxon>Saprospiria</taxon>
        <taxon>Saprospirales</taxon>
        <taxon>Lewinellaceae</taxon>
        <taxon>Neolewinella</taxon>
    </lineage>
</organism>
<dbReference type="GO" id="GO:0050380">
    <property type="term" value="F:undecaprenyl-diphosphatase activity"/>
    <property type="evidence" value="ECO:0007669"/>
    <property type="project" value="UniProtKB-EC"/>
</dbReference>
<dbReference type="Proteomes" id="UP000770785">
    <property type="component" value="Unassembled WGS sequence"/>
</dbReference>
<dbReference type="InterPro" id="IPR036938">
    <property type="entry name" value="PAP2/HPO_sf"/>
</dbReference>
<dbReference type="SUPFAM" id="SSF48317">
    <property type="entry name" value="Acid phosphatase/Vanadium-dependent haloperoxidase"/>
    <property type="match status" value="1"/>
</dbReference>
<keyword evidence="1" id="KW-1133">Transmembrane helix</keyword>